<keyword evidence="4" id="KW-1185">Reference proteome</keyword>
<dbReference type="RefSeq" id="WP_322472635.1">
    <property type="nucleotide sequence ID" value="NZ_JBHRZG010000010.1"/>
</dbReference>
<feature type="domain" description="NAD-dependent epimerase/dehydratase" evidence="2">
    <location>
        <begin position="4"/>
        <end position="216"/>
    </location>
</feature>
<dbReference type="Pfam" id="PF01370">
    <property type="entry name" value="Epimerase"/>
    <property type="match status" value="1"/>
</dbReference>
<evidence type="ECO:0000313" key="3">
    <source>
        <dbReference type="EMBL" id="MFC3833198.1"/>
    </source>
</evidence>
<evidence type="ECO:0000256" key="1">
    <source>
        <dbReference type="ARBA" id="ARBA00007637"/>
    </source>
</evidence>
<dbReference type="Gene3D" id="3.40.50.720">
    <property type="entry name" value="NAD(P)-binding Rossmann-like Domain"/>
    <property type="match status" value="1"/>
</dbReference>
<protein>
    <submittedName>
        <fullName evidence="3">SDR family oxidoreductase</fullName>
    </submittedName>
</protein>
<dbReference type="CDD" id="cd05265">
    <property type="entry name" value="SDR_a1"/>
    <property type="match status" value="1"/>
</dbReference>
<organism evidence="3 4">
    <name type="scientific">Deinococcus rufus</name>
    <dbReference type="NCBI Taxonomy" id="2136097"/>
    <lineage>
        <taxon>Bacteria</taxon>
        <taxon>Thermotogati</taxon>
        <taxon>Deinococcota</taxon>
        <taxon>Deinococci</taxon>
        <taxon>Deinococcales</taxon>
        <taxon>Deinococcaceae</taxon>
        <taxon>Deinococcus</taxon>
    </lineage>
</organism>
<dbReference type="PANTHER" id="PTHR43000">
    <property type="entry name" value="DTDP-D-GLUCOSE 4,6-DEHYDRATASE-RELATED"/>
    <property type="match status" value="1"/>
</dbReference>
<evidence type="ECO:0000259" key="2">
    <source>
        <dbReference type="Pfam" id="PF01370"/>
    </source>
</evidence>
<dbReference type="InterPro" id="IPR001509">
    <property type="entry name" value="Epimerase_deHydtase"/>
</dbReference>
<comment type="similarity">
    <text evidence="1">Belongs to the NAD(P)-dependent epimerase/dehydratase family.</text>
</comment>
<reference evidence="4" key="1">
    <citation type="journal article" date="2019" name="Int. J. Syst. Evol. Microbiol.">
        <title>The Global Catalogue of Microorganisms (GCM) 10K type strain sequencing project: providing services to taxonomists for standard genome sequencing and annotation.</title>
        <authorList>
            <consortium name="The Broad Institute Genomics Platform"/>
            <consortium name="The Broad Institute Genome Sequencing Center for Infectious Disease"/>
            <person name="Wu L."/>
            <person name="Ma J."/>
        </authorList>
    </citation>
    <scope>NUCLEOTIDE SEQUENCE [LARGE SCALE GENOMIC DNA]</scope>
    <source>
        <strain evidence="4">CCTCC AB 2017081</strain>
    </source>
</reference>
<sequence>MKVLFIGGTGIISSASTQFALDRGVELYLLNRGESSRPTPQGAHVLTGDIRDAASVTAALGDHEFDAVVDWVAFTPEHIETDLALFTGRTRQYVFISSASAYQTPPQTLPVTESTPLRNPHWQYSRNKIACEDRLIRAYRDGGFPVTIVRPSHTYDRTLLPFDGGYTVVNRMRQGRPVVVHGDGTSLWTLTHHADFAKGFVPLLGHPAAIGETYHITGDEWLPWNAIYEMVAHAAGVKADLVHVPSDVIAAADPEWGAGLLGDKAHSMIFDNRKIRRIVPDFRCTIPFHQGAREIMAWYDADPARQRVDETMDATMDALVARSRG</sequence>
<accession>A0ABV7Z7A0</accession>
<dbReference type="Proteomes" id="UP001595803">
    <property type="component" value="Unassembled WGS sequence"/>
</dbReference>
<name>A0ABV7Z7A0_9DEIO</name>
<proteinExistence type="inferred from homology"/>
<gene>
    <name evidence="3" type="ORF">ACFOSB_10040</name>
</gene>
<dbReference type="SUPFAM" id="SSF51735">
    <property type="entry name" value="NAD(P)-binding Rossmann-fold domains"/>
    <property type="match status" value="1"/>
</dbReference>
<dbReference type="EMBL" id="JBHRZG010000010">
    <property type="protein sequence ID" value="MFC3833198.1"/>
    <property type="molecule type" value="Genomic_DNA"/>
</dbReference>
<evidence type="ECO:0000313" key="4">
    <source>
        <dbReference type="Proteomes" id="UP001595803"/>
    </source>
</evidence>
<comment type="caution">
    <text evidence="3">The sequence shown here is derived from an EMBL/GenBank/DDBJ whole genome shotgun (WGS) entry which is preliminary data.</text>
</comment>
<dbReference type="InterPro" id="IPR036291">
    <property type="entry name" value="NAD(P)-bd_dom_sf"/>
</dbReference>